<dbReference type="InterPro" id="IPR036085">
    <property type="entry name" value="PAZ_dom_sf"/>
</dbReference>
<dbReference type="HOGENOM" id="CLU_1670433_0_0_1"/>
<dbReference type="GO" id="GO:0003723">
    <property type="term" value="F:RNA binding"/>
    <property type="evidence" value="ECO:0007669"/>
    <property type="project" value="InterPro"/>
</dbReference>
<dbReference type="Pfam" id="PF02170">
    <property type="entry name" value="PAZ"/>
    <property type="match status" value="1"/>
</dbReference>
<name>A0A0C3E486_9AGAM</name>
<accession>A0A0C3E486</accession>
<sequence>MIEFHRASFGMEMNGKGMSHLVGGVRVQTINLGDWKTVKEVARVNAEQRRFFAAKLGEVSVEEYSKYNIILQYPDLPLVDITGQGGKRSQMNLLPPEVCEILPNQPLFGELMKDHTANMITVACKPPNVNGEAVVNQGLTHLGFRPPELPCLQDAHWL</sequence>
<dbReference type="Proteomes" id="UP000053989">
    <property type="component" value="Unassembled WGS sequence"/>
</dbReference>
<dbReference type="CDD" id="cd02846">
    <property type="entry name" value="PAZ_argonaute_like"/>
    <property type="match status" value="1"/>
</dbReference>
<proteinExistence type="predicted"/>
<dbReference type="Gene3D" id="2.170.260.10">
    <property type="entry name" value="paz domain"/>
    <property type="match status" value="1"/>
</dbReference>
<evidence type="ECO:0000313" key="2">
    <source>
        <dbReference type="EMBL" id="KIM62856.1"/>
    </source>
</evidence>
<dbReference type="PANTHER" id="PTHR22891">
    <property type="entry name" value="EUKARYOTIC TRANSLATION INITIATION FACTOR 2C"/>
    <property type="match status" value="1"/>
</dbReference>
<gene>
    <name evidence="2" type="ORF">SCLCIDRAFT_1174963</name>
</gene>
<evidence type="ECO:0000313" key="3">
    <source>
        <dbReference type="Proteomes" id="UP000053989"/>
    </source>
</evidence>
<feature type="domain" description="PAZ" evidence="1">
    <location>
        <begin position="1"/>
        <end position="103"/>
    </location>
</feature>
<dbReference type="AlphaFoldDB" id="A0A0C3E486"/>
<organism evidence="2 3">
    <name type="scientific">Scleroderma citrinum Foug A</name>
    <dbReference type="NCBI Taxonomy" id="1036808"/>
    <lineage>
        <taxon>Eukaryota</taxon>
        <taxon>Fungi</taxon>
        <taxon>Dikarya</taxon>
        <taxon>Basidiomycota</taxon>
        <taxon>Agaricomycotina</taxon>
        <taxon>Agaricomycetes</taxon>
        <taxon>Agaricomycetidae</taxon>
        <taxon>Boletales</taxon>
        <taxon>Sclerodermatineae</taxon>
        <taxon>Sclerodermataceae</taxon>
        <taxon>Scleroderma</taxon>
    </lineage>
</organism>
<dbReference type="EMBL" id="KN822039">
    <property type="protein sequence ID" value="KIM62856.1"/>
    <property type="molecule type" value="Genomic_DNA"/>
</dbReference>
<evidence type="ECO:0000259" key="1">
    <source>
        <dbReference type="PROSITE" id="PS50821"/>
    </source>
</evidence>
<dbReference type="OrthoDB" id="10252740at2759"/>
<dbReference type="InParanoid" id="A0A0C3E486"/>
<keyword evidence="3" id="KW-1185">Reference proteome</keyword>
<protein>
    <recommendedName>
        <fullName evidence="1">PAZ domain-containing protein</fullName>
    </recommendedName>
</protein>
<reference evidence="2 3" key="1">
    <citation type="submission" date="2014-04" db="EMBL/GenBank/DDBJ databases">
        <authorList>
            <consortium name="DOE Joint Genome Institute"/>
            <person name="Kuo A."/>
            <person name="Kohler A."/>
            <person name="Nagy L.G."/>
            <person name="Floudas D."/>
            <person name="Copeland A."/>
            <person name="Barry K.W."/>
            <person name="Cichocki N."/>
            <person name="Veneault-Fourrey C."/>
            <person name="LaButti K."/>
            <person name="Lindquist E.A."/>
            <person name="Lipzen A."/>
            <person name="Lundell T."/>
            <person name="Morin E."/>
            <person name="Murat C."/>
            <person name="Sun H."/>
            <person name="Tunlid A."/>
            <person name="Henrissat B."/>
            <person name="Grigoriev I.V."/>
            <person name="Hibbett D.S."/>
            <person name="Martin F."/>
            <person name="Nordberg H.P."/>
            <person name="Cantor M.N."/>
            <person name="Hua S.X."/>
        </authorList>
    </citation>
    <scope>NUCLEOTIDE SEQUENCE [LARGE SCALE GENOMIC DNA]</scope>
    <source>
        <strain evidence="2 3">Foug A</strain>
    </source>
</reference>
<dbReference type="STRING" id="1036808.A0A0C3E486"/>
<dbReference type="InterPro" id="IPR003100">
    <property type="entry name" value="PAZ_dom"/>
</dbReference>
<dbReference type="PROSITE" id="PS50821">
    <property type="entry name" value="PAZ"/>
    <property type="match status" value="1"/>
</dbReference>
<dbReference type="SUPFAM" id="SSF101690">
    <property type="entry name" value="PAZ domain"/>
    <property type="match status" value="1"/>
</dbReference>
<reference evidence="3" key="2">
    <citation type="submission" date="2015-01" db="EMBL/GenBank/DDBJ databases">
        <title>Evolutionary Origins and Diversification of the Mycorrhizal Mutualists.</title>
        <authorList>
            <consortium name="DOE Joint Genome Institute"/>
            <consortium name="Mycorrhizal Genomics Consortium"/>
            <person name="Kohler A."/>
            <person name="Kuo A."/>
            <person name="Nagy L.G."/>
            <person name="Floudas D."/>
            <person name="Copeland A."/>
            <person name="Barry K.W."/>
            <person name="Cichocki N."/>
            <person name="Veneault-Fourrey C."/>
            <person name="LaButti K."/>
            <person name="Lindquist E.A."/>
            <person name="Lipzen A."/>
            <person name="Lundell T."/>
            <person name="Morin E."/>
            <person name="Murat C."/>
            <person name="Riley R."/>
            <person name="Ohm R."/>
            <person name="Sun H."/>
            <person name="Tunlid A."/>
            <person name="Henrissat B."/>
            <person name="Grigoriev I.V."/>
            <person name="Hibbett D.S."/>
            <person name="Martin F."/>
        </authorList>
    </citation>
    <scope>NUCLEOTIDE SEQUENCE [LARGE SCALE GENOMIC DNA]</scope>
    <source>
        <strain evidence="3">Foug A</strain>
    </source>
</reference>